<keyword evidence="9" id="KW-1185">Reference proteome</keyword>
<dbReference type="GO" id="GO:0003723">
    <property type="term" value="F:RNA binding"/>
    <property type="evidence" value="ECO:0007669"/>
    <property type="project" value="UniProtKB-UniRule"/>
</dbReference>
<comment type="similarity">
    <text evidence="5">Belongs to the class I-like SAM-binding methyltransferase superfamily. RsmB/NOP family.</text>
</comment>
<evidence type="ECO:0000256" key="3">
    <source>
        <dbReference type="ARBA" id="ARBA00022691"/>
    </source>
</evidence>
<accession>C1MSI2</accession>
<evidence type="ECO:0000256" key="4">
    <source>
        <dbReference type="ARBA" id="ARBA00022884"/>
    </source>
</evidence>
<evidence type="ECO:0000313" key="9">
    <source>
        <dbReference type="Proteomes" id="UP000001876"/>
    </source>
</evidence>
<feature type="region of interest" description="Disordered" evidence="6">
    <location>
        <begin position="459"/>
        <end position="478"/>
    </location>
</feature>
<protein>
    <submittedName>
        <fullName evidence="8">Predicted protein</fullName>
    </submittedName>
</protein>
<feature type="compositionally biased region" description="Basic and acidic residues" evidence="6">
    <location>
        <begin position="1"/>
        <end position="41"/>
    </location>
</feature>
<feature type="binding site" evidence="5">
    <location>
        <position position="341"/>
    </location>
    <ligand>
        <name>S-adenosyl-L-methionine</name>
        <dbReference type="ChEBI" id="CHEBI:59789"/>
    </ligand>
</feature>
<dbReference type="GeneID" id="9683839"/>
<evidence type="ECO:0000256" key="5">
    <source>
        <dbReference type="PROSITE-ProRule" id="PRU01023"/>
    </source>
</evidence>
<feature type="binding site" evidence="5">
    <location>
        <position position="262"/>
    </location>
    <ligand>
        <name>S-adenosyl-L-methionine</name>
        <dbReference type="ChEBI" id="CHEBI:59789"/>
    </ligand>
</feature>
<dbReference type="eggNOG" id="KOG2198">
    <property type="taxonomic scope" value="Eukaryota"/>
</dbReference>
<evidence type="ECO:0000259" key="7">
    <source>
        <dbReference type="PROSITE" id="PS51686"/>
    </source>
</evidence>
<feature type="region of interest" description="Disordered" evidence="6">
    <location>
        <begin position="162"/>
        <end position="181"/>
    </location>
</feature>
<name>C1MSI2_MICPC</name>
<dbReference type="EMBL" id="GG663739">
    <property type="protein sequence ID" value="EEH57140.1"/>
    <property type="molecule type" value="Genomic_DNA"/>
</dbReference>
<keyword evidence="4 5" id="KW-0694">RNA-binding</keyword>
<feature type="region of interest" description="Disordered" evidence="6">
    <location>
        <begin position="1"/>
        <end position="62"/>
    </location>
</feature>
<dbReference type="GO" id="GO:0008173">
    <property type="term" value="F:RNA methyltransferase activity"/>
    <property type="evidence" value="ECO:0007669"/>
    <property type="project" value="InterPro"/>
</dbReference>
<dbReference type="PROSITE" id="PS51686">
    <property type="entry name" value="SAM_MT_RSMB_NOP"/>
    <property type="match status" value="1"/>
</dbReference>
<dbReference type="STRING" id="564608.C1MSI2"/>
<feature type="compositionally biased region" description="Basic residues" evidence="6">
    <location>
        <begin position="172"/>
        <end position="181"/>
    </location>
</feature>
<feature type="domain" description="SAM-dependent MTase RsmB/NOP-type" evidence="7">
    <location>
        <begin position="107"/>
        <end position="543"/>
    </location>
</feature>
<dbReference type="GO" id="GO:0001510">
    <property type="term" value="P:RNA methylation"/>
    <property type="evidence" value="ECO:0007669"/>
    <property type="project" value="InterPro"/>
</dbReference>
<gene>
    <name evidence="8" type="ORF">MICPUCDRAFT_39576</name>
</gene>
<evidence type="ECO:0000256" key="2">
    <source>
        <dbReference type="ARBA" id="ARBA00022679"/>
    </source>
</evidence>
<evidence type="ECO:0000313" key="8">
    <source>
        <dbReference type="EMBL" id="EEH57140.1"/>
    </source>
</evidence>
<feature type="binding site" evidence="5">
    <location>
        <begin position="228"/>
        <end position="234"/>
    </location>
    <ligand>
        <name>S-adenosyl-L-methionine</name>
        <dbReference type="ChEBI" id="CHEBI:59789"/>
    </ligand>
</feature>
<dbReference type="AlphaFoldDB" id="C1MSI2"/>
<dbReference type="InterPro" id="IPR029063">
    <property type="entry name" value="SAM-dependent_MTases_sf"/>
</dbReference>
<dbReference type="Gene3D" id="3.40.50.150">
    <property type="entry name" value="Vaccinia Virus protein VP39"/>
    <property type="match status" value="1"/>
</dbReference>
<evidence type="ECO:0000256" key="6">
    <source>
        <dbReference type="SAM" id="MobiDB-lite"/>
    </source>
</evidence>
<keyword evidence="2 5" id="KW-0808">Transferase</keyword>
<dbReference type="PANTHER" id="PTHR22808">
    <property type="entry name" value="NCL1 YEAST -RELATED NOL1/NOP2/FMU SUN DOMAIN-CONTAINING"/>
    <property type="match status" value="1"/>
</dbReference>
<keyword evidence="3 5" id="KW-0949">S-adenosyl-L-methionine</keyword>
<dbReference type="SUPFAM" id="SSF53335">
    <property type="entry name" value="S-adenosyl-L-methionine-dependent methyltransferases"/>
    <property type="match status" value="1"/>
</dbReference>
<feature type="active site" description="Nucleophile" evidence="5">
    <location>
        <position position="394"/>
    </location>
</feature>
<dbReference type="RefSeq" id="XP_003058685.1">
    <property type="nucleotide sequence ID" value="XM_003058639.1"/>
</dbReference>
<dbReference type="Pfam" id="PF01189">
    <property type="entry name" value="Methyltr_RsmB-F"/>
    <property type="match status" value="2"/>
</dbReference>
<dbReference type="PRINTS" id="PR02008">
    <property type="entry name" value="RCMTFAMILY"/>
</dbReference>
<feature type="region of interest" description="Disordered" evidence="6">
    <location>
        <begin position="300"/>
        <end position="333"/>
    </location>
</feature>
<reference evidence="8 9" key="1">
    <citation type="journal article" date="2009" name="Science">
        <title>Green evolution and dynamic adaptations revealed by genomes of the marine picoeukaryotes Micromonas.</title>
        <authorList>
            <person name="Worden A.Z."/>
            <person name="Lee J.H."/>
            <person name="Mock T."/>
            <person name="Rouze P."/>
            <person name="Simmons M.P."/>
            <person name="Aerts A.L."/>
            <person name="Allen A.E."/>
            <person name="Cuvelier M.L."/>
            <person name="Derelle E."/>
            <person name="Everett M.V."/>
            <person name="Foulon E."/>
            <person name="Grimwood J."/>
            <person name="Gundlach H."/>
            <person name="Henrissat B."/>
            <person name="Napoli C."/>
            <person name="McDonald S.M."/>
            <person name="Parker M.S."/>
            <person name="Rombauts S."/>
            <person name="Salamov A."/>
            <person name="Von Dassow P."/>
            <person name="Badger J.H."/>
            <person name="Coutinho P.M."/>
            <person name="Demir E."/>
            <person name="Dubchak I."/>
            <person name="Gentemann C."/>
            <person name="Eikrem W."/>
            <person name="Gready J.E."/>
            <person name="John U."/>
            <person name="Lanier W."/>
            <person name="Lindquist E.A."/>
            <person name="Lucas S."/>
            <person name="Mayer K.F."/>
            <person name="Moreau H."/>
            <person name="Not F."/>
            <person name="Otillar R."/>
            <person name="Panaud O."/>
            <person name="Pangilinan J."/>
            <person name="Paulsen I."/>
            <person name="Piegu B."/>
            <person name="Poliakov A."/>
            <person name="Robbens S."/>
            <person name="Schmutz J."/>
            <person name="Toulza E."/>
            <person name="Wyss T."/>
            <person name="Zelensky A."/>
            <person name="Zhou K."/>
            <person name="Armbrust E.V."/>
            <person name="Bhattacharya D."/>
            <person name="Goodenough U.W."/>
            <person name="Van de Peer Y."/>
            <person name="Grigoriev I.V."/>
        </authorList>
    </citation>
    <scope>NUCLEOTIDE SEQUENCE [LARGE SCALE GENOMIC DNA]</scope>
    <source>
        <strain evidence="8 9">CCMP1545</strain>
    </source>
</reference>
<dbReference type="InterPro" id="IPR023267">
    <property type="entry name" value="RCMT"/>
</dbReference>
<comment type="caution">
    <text evidence="5">Lacks conserved residue(s) required for the propagation of feature annotation.</text>
</comment>
<organism evidence="9">
    <name type="scientific">Micromonas pusilla (strain CCMP1545)</name>
    <name type="common">Picoplanktonic green alga</name>
    <dbReference type="NCBI Taxonomy" id="564608"/>
    <lineage>
        <taxon>Eukaryota</taxon>
        <taxon>Viridiplantae</taxon>
        <taxon>Chlorophyta</taxon>
        <taxon>Mamiellophyceae</taxon>
        <taxon>Mamiellales</taxon>
        <taxon>Mamiellaceae</taxon>
        <taxon>Micromonas</taxon>
    </lineage>
</organism>
<dbReference type="Proteomes" id="UP000001876">
    <property type="component" value="Unassembled WGS sequence"/>
</dbReference>
<proteinExistence type="inferred from homology"/>
<dbReference type="KEGG" id="mpp:MICPUCDRAFT_39576"/>
<keyword evidence="1 5" id="KW-0489">Methyltransferase</keyword>
<dbReference type="InterPro" id="IPR049560">
    <property type="entry name" value="MeTrfase_RsmB-F_NOP2_cat"/>
</dbReference>
<feature type="compositionally biased region" description="Gly residues" evidence="6">
    <location>
        <begin position="311"/>
        <end position="320"/>
    </location>
</feature>
<dbReference type="InterPro" id="IPR001678">
    <property type="entry name" value="MeTrfase_RsmB-F_NOP2_dom"/>
</dbReference>
<dbReference type="OrthoDB" id="1938384at2759"/>
<sequence>MKKDKKRPIGGDGRGDGGARERPGGGDDARAAKRWRGGNEKKRTKHAAAGTSDGRGVKPTTKNALRTAQLDKAQLLLFRKFDYGALLWRKYYRAQGIFRDDDELDDTAAAFATPLPVTFRLHATDARANHLKKRLKELQKVALVKPLPWMPNREGWQVVSTRAAGDDEDSHHRHHRRRRREKLPAAVAEVVDRGATAGLLARQEAVSMLPVLVLRPHLRAGDKVLDVCAAPGNKTTQLLEIVSPPDSARSSPRGPGVVVANDAHPNRIKTLREAIERHKRSDLEMQSLVITCAMGQDLPAPTFEDRARSSRGGGGGGGGASTSASTSTSRRRRGYDAVLADVPCSGDGTLRKDPDVLRRWHPGLGNALHQTQLAIASRAAALTRPGGYFLYSTCALNPVEDEAVVASVLLGPGGERFEIVDGFMDDAGLQKMRRREGVRTWGVCEHAFAGGDGARGDGLGRFDSDSDGAGSDSDSDDADDVALRWYDTYEDAEKAGMPARAPSMWPPSDAALGGRDLHLERCARFLPQDGDTGGFFVALLKRAAADDADDADVTDARLTRTQRHAAAAAARASGDVADPVRPLPFGEADAIASRLGLRARDAARLWMGERGTVTLTPSASPDIADLGPVSCAAAGVIALAPRVLAHGEDEDDFFPYDFTTAGAAALGAIARKRRSC</sequence>
<evidence type="ECO:0000256" key="1">
    <source>
        <dbReference type="ARBA" id="ARBA00022603"/>
    </source>
</evidence>